<dbReference type="AlphaFoldDB" id="L5MEM3"/>
<evidence type="ECO:0000313" key="5">
    <source>
        <dbReference type="EMBL" id="ELK37044.1"/>
    </source>
</evidence>
<proteinExistence type="predicted"/>
<dbReference type="InterPro" id="IPR032281">
    <property type="entry name" value="Ribosomal_uS2_C"/>
</dbReference>
<dbReference type="Proteomes" id="UP000010556">
    <property type="component" value="Unassembled WGS sequence"/>
</dbReference>
<protein>
    <submittedName>
        <fullName evidence="5">40S ribosomal protein SA</fullName>
    </submittedName>
</protein>
<keyword evidence="1 5" id="KW-0689">Ribosomal protein</keyword>
<dbReference type="Pfam" id="PF16122">
    <property type="entry name" value="40S_SA_C"/>
    <property type="match status" value="1"/>
</dbReference>
<evidence type="ECO:0000256" key="1">
    <source>
        <dbReference type="ARBA" id="ARBA00022980"/>
    </source>
</evidence>
<feature type="region of interest" description="Disordered" evidence="3">
    <location>
        <begin position="41"/>
        <end position="100"/>
    </location>
</feature>
<feature type="domain" description="Small ribosomal subunit protein uS2 C-terminal" evidence="4">
    <location>
        <begin position="30"/>
        <end position="95"/>
    </location>
</feature>
<keyword evidence="2" id="KW-0687">Ribonucleoprotein</keyword>
<organism evidence="5 6">
    <name type="scientific">Myotis davidii</name>
    <name type="common">David's myotis</name>
    <dbReference type="NCBI Taxonomy" id="225400"/>
    <lineage>
        <taxon>Eukaryota</taxon>
        <taxon>Metazoa</taxon>
        <taxon>Chordata</taxon>
        <taxon>Craniata</taxon>
        <taxon>Vertebrata</taxon>
        <taxon>Euteleostomi</taxon>
        <taxon>Mammalia</taxon>
        <taxon>Eutheria</taxon>
        <taxon>Laurasiatheria</taxon>
        <taxon>Chiroptera</taxon>
        <taxon>Yangochiroptera</taxon>
        <taxon>Vespertilionidae</taxon>
        <taxon>Myotis</taxon>
    </lineage>
</organism>
<reference evidence="6" key="1">
    <citation type="journal article" date="2013" name="Science">
        <title>Comparative analysis of bat genomes provides insight into the evolution of flight and immunity.</title>
        <authorList>
            <person name="Zhang G."/>
            <person name="Cowled C."/>
            <person name="Shi Z."/>
            <person name="Huang Z."/>
            <person name="Bishop-Lilly K.A."/>
            <person name="Fang X."/>
            <person name="Wynne J.W."/>
            <person name="Xiong Z."/>
            <person name="Baker M.L."/>
            <person name="Zhao W."/>
            <person name="Tachedjian M."/>
            <person name="Zhu Y."/>
            <person name="Zhou P."/>
            <person name="Jiang X."/>
            <person name="Ng J."/>
            <person name="Yang L."/>
            <person name="Wu L."/>
            <person name="Xiao J."/>
            <person name="Feng Y."/>
            <person name="Chen Y."/>
            <person name="Sun X."/>
            <person name="Zhang Y."/>
            <person name="Marsh G.A."/>
            <person name="Crameri G."/>
            <person name="Broder C.C."/>
            <person name="Frey K.G."/>
            <person name="Wang L.F."/>
            <person name="Wang J."/>
        </authorList>
    </citation>
    <scope>NUCLEOTIDE SEQUENCE [LARGE SCALE GENOMIC DNA]</scope>
</reference>
<evidence type="ECO:0000256" key="2">
    <source>
        <dbReference type="ARBA" id="ARBA00023274"/>
    </source>
</evidence>
<dbReference type="GO" id="GO:0006412">
    <property type="term" value="P:translation"/>
    <property type="evidence" value="ECO:0007669"/>
    <property type="project" value="InterPro"/>
</dbReference>
<evidence type="ECO:0000313" key="6">
    <source>
        <dbReference type="Proteomes" id="UP000010556"/>
    </source>
</evidence>
<accession>L5MEM3</accession>
<gene>
    <name evidence="5" type="ORF">MDA_GLEAN10004916</name>
</gene>
<dbReference type="EMBL" id="KB100895">
    <property type="protein sequence ID" value="ELK37044.1"/>
    <property type="molecule type" value="Genomic_DNA"/>
</dbReference>
<dbReference type="GO" id="GO:0003735">
    <property type="term" value="F:structural constituent of ribosome"/>
    <property type="evidence" value="ECO:0007669"/>
    <property type="project" value="InterPro"/>
</dbReference>
<dbReference type="PANTHER" id="PTHR11489">
    <property type="entry name" value="40S RIBOSOMAL PROTEIN SA"/>
    <property type="match status" value="1"/>
</dbReference>
<dbReference type="InterPro" id="IPR005707">
    <property type="entry name" value="Ribosomal_uS2_euk/arc"/>
</dbReference>
<keyword evidence="6" id="KW-1185">Reference proteome</keyword>
<name>L5MEM3_MYODS</name>
<evidence type="ECO:0000259" key="4">
    <source>
        <dbReference type="Pfam" id="PF16122"/>
    </source>
</evidence>
<evidence type="ECO:0000256" key="3">
    <source>
        <dbReference type="SAM" id="MobiDB-lite"/>
    </source>
</evidence>
<dbReference type="GO" id="GO:0015935">
    <property type="term" value="C:small ribosomal subunit"/>
    <property type="evidence" value="ECO:0007669"/>
    <property type="project" value="InterPro"/>
</dbReference>
<dbReference type="Gene3D" id="3.40.50.10490">
    <property type="entry name" value="Glucose-6-phosphate isomerase like protein, domain 1"/>
    <property type="match status" value="1"/>
</dbReference>
<feature type="compositionally biased region" description="Polar residues" evidence="3">
    <location>
        <begin position="73"/>
        <end position="91"/>
    </location>
</feature>
<sequence length="100" mass="11508">MWWMLAQDVLRMCGTISHQHLWEVMPETYFFYRDPEEIEREEQAAAETAVSKEEFQGEWTAPPPKFTAAQPEVTGSSEGLQVTSVSIQQFPTEDKRSACH</sequence>